<dbReference type="PANTHER" id="PTHR33295">
    <property type="entry name" value="ATPASE"/>
    <property type="match status" value="1"/>
</dbReference>
<dbReference type="Pfam" id="PF13173">
    <property type="entry name" value="AAA_14"/>
    <property type="match status" value="1"/>
</dbReference>
<dbReference type="Proteomes" id="UP000182278">
    <property type="component" value="Unassembled WGS sequence"/>
</dbReference>
<organism evidence="2 3">
    <name type="scientific">Candidatus Desantisbacteria bacterium CG1_02_38_46</name>
    <dbReference type="NCBI Taxonomy" id="1817893"/>
    <lineage>
        <taxon>Bacteria</taxon>
        <taxon>Candidatus Desantisiibacteriota</taxon>
    </lineage>
</organism>
<dbReference type="Pfam" id="PF13635">
    <property type="entry name" value="DUF4143"/>
    <property type="match status" value="1"/>
</dbReference>
<comment type="caution">
    <text evidence="2">The sequence shown here is derived from an EMBL/GenBank/DDBJ whole genome shotgun (WGS) entry which is preliminary data.</text>
</comment>
<dbReference type="EMBL" id="MNUO01000039">
    <property type="protein sequence ID" value="OIN97659.1"/>
    <property type="molecule type" value="Genomic_DNA"/>
</dbReference>
<evidence type="ECO:0000313" key="2">
    <source>
        <dbReference type="EMBL" id="OIN97659.1"/>
    </source>
</evidence>
<dbReference type="SMART" id="SM00382">
    <property type="entry name" value="AAA"/>
    <property type="match status" value="1"/>
</dbReference>
<dbReference type="InterPro" id="IPR003593">
    <property type="entry name" value="AAA+_ATPase"/>
</dbReference>
<evidence type="ECO:0000259" key="1">
    <source>
        <dbReference type="SMART" id="SM00382"/>
    </source>
</evidence>
<protein>
    <recommendedName>
        <fullName evidence="1">AAA+ ATPase domain-containing protein</fullName>
    </recommendedName>
</protein>
<dbReference type="STRING" id="1817893.AUJ66_02445"/>
<evidence type="ECO:0000313" key="3">
    <source>
        <dbReference type="Proteomes" id="UP000182278"/>
    </source>
</evidence>
<sequence length="481" mass="55360">MEIRQELARQNPWWTNPSSIDGDPYLKALESSPFKWTPRIKNEISLDGEYIYTLRGCRQVGKTTLIKSLIKELLENQNFSKDIFYFPLDLVNENELLLEILRTYLKLFPPKGRRYIFLDEITNVPEWQKAIKYLKDSAELQNTCLVLTGSSAADIRRGAERLPGRRGKKTELDKVLFPLSFSEFAISSGVKLPGNPGQFSLSEMLFSENFWKTIEETFPFLDKFQEVLEKYLVVGGLPVALRDFLQLGGVSNITHELYRAAIMGELEKWGKSYAYTFGTLRKIKESLTTPLSWDNLARGSGIVGGTTAKDYAELLAESFLLFILYFLDPSKRKQRPVKGKKIYFADPLIYHLVSHTEERRILSPESPPIFLTSIEQGQLIENLIGMHIYRSVERDPNIPFMPQDLFCWHSKKGREIDFLAREGEFIAIETKYQSHISGSDLLTMRNTFKKGLVVSRDVLEEKNGIRIIPASLFLWFLKLRA</sequence>
<dbReference type="InterPro" id="IPR041682">
    <property type="entry name" value="AAA_14"/>
</dbReference>
<name>A0A1J4SDZ4_9BACT</name>
<dbReference type="SUPFAM" id="SSF52540">
    <property type="entry name" value="P-loop containing nucleoside triphosphate hydrolases"/>
    <property type="match status" value="1"/>
</dbReference>
<feature type="domain" description="AAA+ ATPase" evidence="1">
    <location>
        <begin position="48"/>
        <end position="176"/>
    </location>
</feature>
<dbReference type="AlphaFoldDB" id="A0A1J4SDZ4"/>
<dbReference type="PANTHER" id="PTHR33295:SF18">
    <property type="entry name" value="AAA+ ATPASE DOMAIN-CONTAINING PROTEIN"/>
    <property type="match status" value="1"/>
</dbReference>
<gene>
    <name evidence="2" type="ORF">AUJ66_02445</name>
</gene>
<reference evidence="2 3" key="1">
    <citation type="journal article" date="2016" name="Environ. Microbiol.">
        <title>Genomic resolution of a cold subsurface aquifer community provides metabolic insights for novel microbes adapted to high CO concentrations.</title>
        <authorList>
            <person name="Probst A.J."/>
            <person name="Castelle C.J."/>
            <person name="Singh A."/>
            <person name="Brown C.T."/>
            <person name="Anantharaman K."/>
            <person name="Sharon I."/>
            <person name="Hug L.A."/>
            <person name="Burstein D."/>
            <person name="Emerson J.B."/>
            <person name="Thomas B.C."/>
            <person name="Banfield J.F."/>
        </authorList>
    </citation>
    <scope>NUCLEOTIDE SEQUENCE [LARGE SCALE GENOMIC DNA]</scope>
    <source>
        <strain evidence="2">CG1_02_38_46</strain>
    </source>
</reference>
<proteinExistence type="predicted"/>
<dbReference type="InterPro" id="IPR025420">
    <property type="entry name" value="DUF4143"/>
</dbReference>
<dbReference type="InterPro" id="IPR027417">
    <property type="entry name" value="P-loop_NTPase"/>
</dbReference>
<accession>A0A1J4SDZ4</accession>